<comment type="caution">
    <text evidence="1">The sequence shown here is derived from an EMBL/GenBank/DDBJ whole genome shotgun (WGS) entry which is preliminary data.</text>
</comment>
<feature type="non-terminal residue" evidence="1">
    <location>
        <position position="1"/>
    </location>
</feature>
<accession>W1WST6</accession>
<evidence type="ECO:0000313" key="1">
    <source>
        <dbReference type="EMBL" id="ETJ20951.1"/>
    </source>
</evidence>
<sequence>SYVNSNSFSELYYILGYELLERIDYGT</sequence>
<protein>
    <submittedName>
        <fullName evidence="1">Uncharacterized protein</fullName>
    </submittedName>
</protein>
<reference evidence="1" key="1">
    <citation type="submission" date="2013-12" db="EMBL/GenBank/DDBJ databases">
        <title>A Varibaculum cambriense genome reconstructed from a premature infant gut community with otherwise low bacterial novelty that shifts toward anaerobic metabolism during the third week of life.</title>
        <authorList>
            <person name="Brown C.T."/>
            <person name="Sharon I."/>
            <person name="Thomas B.C."/>
            <person name="Castelle C.J."/>
            <person name="Morowitz M.J."/>
            <person name="Banfield J.F."/>
        </authorList>
    </citation>
    <scope>NUCLEOTIDE SEQUENCE</scope>
</reference>
<proteinExistence type="predicted"/>
<dbReference type="AlphaFoldDB" id="W1WST6"/>
<name>W1WST6_9ZZZZ</name>
<gene>
    <name evidence="1" type="ORF">Q604_UNBC18366G0001</name>
</gene>
<dbReference type="EMBL" id="AZMM01018366">
    <property type="protein sequence ID" value="ETJ20951.1"/>
    <property type="molecule type" value="Genomic_DNA"/>
</dbReference>
<organism evidence="1">
    <name type="scientific">human gut metagenome</name>
    <dbReference type="NCBI Taxonomy" id="408170"/>
    <lineage>
        <taxon>unclassified sequences</taxon>
        <taxon>metagenomes</taxon>
        <taxon>organismal metagenomes</taxon>
    </lineage>
</organism>